<organism evidence="1 2">
    <name type="scientific">Cannabis sativa</name>
    <name type="common">Hemp</name>
    <name type="synonym">Marijuana</name>
    <dbReference type="NCBI Taxonomy" id="3483"/>
    <lineage>
        <taxon>Eukaryota</taxon>
        <taxon>Viridiplantae</taxon>
        <taxon>Streptophyta</taxon>
        <taxon>Embryophyta</taxon>
        <taxon>Tracheophyta</taxon>
        <taxon>Spermatophyta</taxon>
        <taxon>Magnoliopsida</taxon>
        <taxon>eudicotyledons</taxon>
        <taxon>Gunneridae</taxon>
        <taxon>Pentapetalae</taxon>
        <taxon>rosids</taxon>
        <taxon>fabids</taxon>
        <taxon>Rosales</taxon>
        <taxon>Cannabaceae</taxon>
        <taxon>Cannabis</taxon>
    </lineage>
</organism>
<protein>
    <submittedName>
        <fullName evidence="1">Uncharacterized protein</fullName>
    </submittedName>
</protein>
<dbReference type="EnsemblPlants" id="evm.model.03.1253">
    <property type="protein sequence ID" value="cds.evm.model.03.1253"/>
    <property type="gene ID" value="evm.TU.03.1253"/>
</dbReference>
<dbReference type="Gramene" id="evm.model.03.1253">
    <property type="protein sequence ID" value="cds.evm.model.03.1253"/>
    <property type="gene ID" value="evm.TU.03.1253"/>
</dbReference>
<name>A0A803P4K3_CANSA</name>
<dbReference type="AlphaFoldDB" id="A0A803P4K3"/>
<dbReference type="Proteomes" id="UP000596661">
    <property type="component" value="Chromosome 3"/>
</dbReference>
<reference evidence="1" key="2">
    <citation type="submission" date="2021-03" db="UniProtKB">
        <authorList>
            <consortium name="EnsemblPlants"/>
        </authorList>
    </citation>
    <scope>IDENTIFICATION</scope>
</reference>
<accession>A0A803P4K3</accession>
<evidence type="ECO:0000313" key="2">
    <source>
        <dbReference type="Proteomes" id="UP000596661"/>
    </source>
</evidence>
<proteinExistence type="predicted"/>
<sequence>MNPIEFWGDTHHIYQDLVQLSYEVHPRLRARPSSSSDDLLNSSFEDWEISSKHTPSPKLEVQHHLYPDQIRGEGYDCFIWELKKATLARVEKTHRATDEEDTVGDIEVQKVEDPGKVRPTTLSNAKGNEEEGVAQVLPFRGYNDEGEPVFEGGDVLEAGKGYIIEEYTEAHPLRRIGSLRDRWISPPSVVTMKK</sequence>
<reference evidence="1" key="1">
    <citation type="submission" date="2018-11" db="EMBL/GenBank/DDBJ databases">
        <authorList>
            <person name="Grassa J C."/>
        </authorList>
    </citation>
    <scope>NUCLEOTIDE SEQUENCE [LARGE SCALE GENOMIC DNA]</scope>
</reference>
<dbReference type="EMBL" id="UZAU01000290">
    <property type="status" value="NOT_ANNOTATED_CDS"/>
    <property type="molecule type" value="Genomic_DNA"/>
</dbReference>
<keyword evidence="2" id="KW-1185">Reference proteome</keyword>
<evidence type="ECO:0000313" key="1">
    <source>
        <dbReference type="EnsemblPlants" id="cds.evm.model.03.1253"/>
    </source>
</evidence>